<dbReference type="SUPFAM" id="SSF56731">
    <property type="entry name" value="DNA primase core"/>
    <property type="match status" value="1"/>
</dbReference>
<name>D0MHB3_RHOM4</name>
<keyword evidence="4 12" id="KW-0548">Nucleotidyltransferase</keyword>
<keyword evidence="2 12" id="KW-0639">Primosome</keyword>
<dbReference type="GO" id="GO:0003899">
    <property type="term" value="F:DNA-directed RNA polymerase activity"/>
    <property type="evidence" value="ECO:0007669"/>
    <property type="project" value="UniProtKB-UniRule"/>
</dbReference>
<dbReference type="Gene3D" id="3.40.1360.10">
    <property type="match status" value="1"/>
</dbReference>
<dbReference type="InterPro" id="IPR036977">
    <property type="entry name" value="DNA_primase_Znf_CHC2"/>
</dbReference>
<protein>
    <recommendedName>
        <fullName evidence="12 13">DNA primase</fullName>
        <ecNumber evidence="12">2.7.7.101</ecNumber>
    </recommendedName>
</protein>
<dbReference type="FunFam" id="3.40.1360.10:FF:000002">
    <property type="entry name" value="DNA primase"/>
    <property type="match status" value="1"/>
</dbReference>
<keyword evidence="11 12" id="KW-0804">Transcription</keyword>
<evidence type="ECO:0000256" key="3">
    <source>
        <dbReference type="ARBA" id="ARBA00022679"/>
    </source>
</evidence>
<gene>
    <name evidence="12" type="primary">dnaG</name>
    <name evidence="17" type="ordered locus">Rmar_0977</name>
</gene>
<dbReference type="InterPro" id="IPR002694">
    <property type="entry name" value="Znf_CHC2"/>
</dbReference>
<dbReference type="Pfam" id="PF01807">
    <property type="entry name" value="Zn_ribbon_DnaG"/>
    <property type="match status" value="1"/>
</dbReference>
<keyword evidence="8 12" id="KW-0862">Zinc</keyword>
<dbReference type="PANTHER" id="PTHR30313:SF2">
    <property type="entry name" value="DNA PRIMASE"/>
    <property type="match status" value="1"/>
</dbReference>
<comment type="similarity">
    <text evidence="12 13">Belongs to the DnaG primase family.</text>
</comment>
<dbReference type="KEGG" id="rmr:Rmar_0977"/>
<keyword evidence="18" id="KW-1185">Reference proteome</keyword>
<dbReference type="HAMAP" id="MF_00974">
    <property type="entry name" value="DNA_primase_DnaG"/>
    <property type="match status" value="1"/>
</dbReference>
<keyword evidence="10 12" id="KW-0238">DNA-binding</keyword>
<dbReference type="SUPFAM" id="SSF57783">
    <property type="entry name" value="Zinc beta-ribbon"/>
    <property type="match status" value="1"/>
</dbReference>
<dbReference type="FunFam" id="3.90.980.10:FF:000001">
    <property type="entry name" value="DNA primase"/>
    <property type="match status" value="1"/>
</dbReference>
<dbReference type="GO" id="GO:0005737">
    <property type="term" value="C:cytoplasm"/>
    <property type="evidence" value="ECO:0007669"/>
    <property type="project" value="TreeGrafter"/>
</dbReference>
<evidence type="ECO:0000256" key="5">
    <source>
        <dbReference type="ARBA" id="ARBA00022705"/>
    </source>
</evidence>
<accession>D0MHB3</accession>
<dbReference type="InterPro" id="IPR037068">
    <property type="entry name" value="DNA_primase_core_N_sf"/>
</dbReference>
<dbReference type="Pfam" id="PF08275">
    <property type="entry name" value="DNAG_N"/>
    <property type="match status" value="1"/>
</dbReference>
<dbReference type="eggNOG" id="COG0358">
    <property type="taxonomic scope" value="Bacteria"/>
</dbReference>
<dbReference type="GO" id="GO:0003677">
    <property type="term" value="F:DNA binding"/>
    <property type="evidence" value="ECO:0007669"/>
    <property type="project" value="UniProtKB-KW"/>
</dbReference>
<dbReference type="FunFam" id="3.90.580.10:FF:000001">
    <property type="entry name" value="DNA primase"/>
    <property type="match status" value="1"/>
</dbReference>
<dbReference type="GO" id="GO:0008270">
    <property type="term" value="F:zinc ion binding"/>
    <property type="evidence" value="ECO:0007669"/>
    <property type="project" value="UniProtKB-UniRule"/>
</dbReference>
<keyword evidence="6 12" id="KW-0479">Metal-binding</keyword>
<comment type="subunit">
    <text evidence="12">Monomer. Interacts with DnaB.</text>
</comment>
<dbReference type="PANTHER" id="PTHR30313">
    <property type="entry name" value="DNA PRIMASE"/>
    <property type="match status" value="1"/>
</dbReference>
<feature type="region of interest" description="Disordered" evidence="15">
    <location>
        <begin position="430"/>
        <end position="452"/>
    </location>
</feature>
<dbReference type="Gene3D" id="3.90.580.10">
    <property type="entry name" value="Zinc finger, CHC2-type domain"/>
    <property type="match status" value="1"/>
</dbReference>
<evidence type="ECO:0000256" key="8">
    <source>
        <dbReference type="ARBA" id="ARBA00022833"/>
    </source>
</evidence>
<keyword evidence="3 12" id="KW-0808">Transferase</keyword>
<feature type="zinc finger region" description="CHC2-type" evidence="12 14">
    <location>
        <begin position="38"/>
        <end position="62"/>
    </location>
</feature>
<evidence type="ECO:0000313" key="17">
    <source>
        <dbReference type="EMBL" id="ACY47871.1"/>
    </source>
</evidence>
<sequence length="619" mass="70552">MRIPEETIEAIRTAVDIVEVVGEYVSLRRRGANWFGLCPFHEEKTPSFSVNPHLGIFKCFGCGRGGDVFAFIQQIEHVSFVEAVRMLAERAGIPLPDGEEEADDPRPALYHALRFAARFYFEQLTQSEAGQVARAYLKQRGIHPEAVRRFGLGYAPNAWDALLKAATEAGIRPEVLEQAGLVLPRKERGGYYDRFRHRLMFPIFSHTGRVVGFGGRLLEPDPEQPKYINTPETPVYHKGRILYGLYQARQALRTQEEAILVEGYTDVIALHQAGIEHVVATSGTALTPDQARLLARYVRRVVLLFDADAAGQQAALRSIELFLERGLNVYVVSLPPGEDPDSFVRAKGARAFQEYLRQRRRDFVTFHYELARRQGRLDTPEGEAEVARTIVSAIARLPDPLLREPYVRRAAELLRIQQVRLLEILEAQLTPSSREAPPPAPSPSTPPPTSPTWHEAERLLVRLMLEEGRPMVAFVLGHMALEEFTEGPPRQLIARLLEQYEAGAVDARPFLEGRYGPEVQRLTVEALMEPYEPSENWERKGISVPRLRDRAYEAAADAMVRLKLQRIDEMIHRLKEEQLRTRHDEARVREIIARLNHILQLRRQIERRAFLNPELLPRN</sequence>
<dbReference type="InterPro" id="IPR034151">
    <property type="entry name" value="TOPRIM_DnaG_bac"/>
</dbReference>
<evidence type="ECO:0000256" key="10">
    <source>
        <dbReference type="ARBA" id="ARBA00023125"/>
    </source>
</evidence>
<evidence type="ECO:0000256" key="14">
    <source>
        <dbReference type="PIRSR" id="PIRSR002811-1"/>
    </source>
</evidence>
<dbReference type="PIRSF" id="PIRSF002811">
    <property type="entry name" value="DnaG"/>
    <property type="match status" value="1"/>
</dbReference>
<dbReference type="GO" id="GO:0006269">
    <property type="term" value="P:DNA replication, synthesis of primer"/>
    <property type="evidence" value="ECO:0007669"/>
    <property type="project" value="UniProtKB-UniRule"/>
</dbReference>
<evidence type="ECO:0000256" key="4">
    <source>
        <dbReference type="ARBA" id="ARBA00022695"/>
    </source>
</evidence>
<dbReference type="InterPro" id="IPR006171">
    <property type="entry name" value="TOPRIM_dom"/>
</dbReference>
<evidence type="ECO:0000256" key="6">
    <source>
        <dbReference type="ARBA" id="ARBA00022723"/>
    </source>
</evidence>
<evidence type="ECO:0000256" key="13">
    <source>
        <dbReference type="PIRNR" id="PIRNR002811"/>
    </source>
</evidence>
<organism evidence="17 18">
    <name type="scientific">Rhodothermus marinus (strain ATCC 43812 / DSM 4252 / R-10)</name>
    <name type="common">Rhodothermus obamensis</name>
    <dbReference type="NCBI Taxonomy" id="518766"/>
    <lineage>
        <taxon>Bacteria</taxon>
        <taxon>Pseudomonadati</taxon>
        <taxon>Rhodothermota</taxon>
        <taxon>Rhodothermia</taxon>
        <taxon>Rhodothermales</taxon>
        <taxon>Rhodothermaceae</taxon>
        <taxon>Rhodothermus</taxon>
    </lineage>
</organism>
<comment type="cofactor">
    <cofactor evidence="12 13 14">
        <name>Zn(2+)</name>
        <dbReference type="ChEBI" id="CHEBI:29105"/>
    </cofactor>
    <text evidence="12 13 14">Binds 1 zinc ion per monomer.</text>
</comment>
<feature type="domain" description="Toprim" evidence="16">
    <location>
        <begin position="256"/>
        <end position="337"/>
    </location>
</feature>
<evidence type="ECO:0000256" key="1">
    <source>
        <dbReference type="ARBA" id="ARBA00022478"/>
    </source>
</evidence>
<proteinExistence type="inferred from homology"/>
<dbReference type="GO" id="GO:0000428">
    <property type="term" value="C:DNA-directed RNA polymerase complex"/>
    <property type="evidence" value="ECO:0007669"/>
    <property type="project" value="UniProtKB-KW"/>
</dbReference>
<dbReference type="AlphaFoldDB" id="D0MHB3"/>
<evidence type="ECO:0000256" key="7">
    <source>
        <dbReference type="ARBA" id="ARBA00022771"/>
    </source>
</evidence>
<dbReference type="SMART" id="SM00400">
    <property type="entry name" value="ZnF_CHCC"/>
    <property type="match status" value="1"/>
</dbReference>
<dbReference type="Pfam" id="PF13155">
    <property type="entry name" value="Toprim_2"/>
    <property type="match status" value="1"/>
</dbReference>
<evidence type="ECO:0000256" key="12">
    <source>
        <dbReference type="HAMAP-Rule" id="MF_00974"/>
    </source>
</evidence>
<dbReference type="RefSeq" id="WP_012843483.1">
    <property type="nucleotide sequence ID" value="NC_013501.1"/>
</dbReference>
<keyword evidence="1 12" id="KW-0240">DNA-directed RNA polymerase</keyword>
<dbReference type="STRING" id="518766.Rmar_0977"/>
<dbReference type="SMART" id="SM00493">
    <property type="entry name" value="TOPRIM"/>
    <property type="match status" value="1"/>
</dbReference>
<evidence type="ECO:0000256" key="9">
    <source>
        <dbReference type="ARBA" id="ARBA00022842"/>
    </source>
</evidence>
<dbReference type="InterPro" id="IPR030846">
    <property type="entry name" value="DnaG_bac"/>
</dbReference>
<dbReference type="NCBIfam" id="TIGR01391">
    <property type="entry name" value="dnaG"/>
    <property type="match status" value="1"/>
</dbReference>
<dbReference type="InterPro" id="IPR013264">
    <property type="entry name" value="DNAG_N"/>
</dbReference>
<evidence type="ECO:0000256" key="15">
    <source>
        <dbReference type="SAM" id="MobiDB-lite"/>
    </source>
</evidence>
<comment type="catalytic activity">
    <reaction evidence="12">
        <text>ssDNA + n NTP = ssDNA/pppN(pN)n-1 hybrid + (n-1) diphosphate.</text>
        <dbReference type="EC" id="2.7.7.101"/>
    </reaction>
</comment>
<dbReference type="CDD" id="cd03364">
    <property type="entry name" value="TOPRIM_DnaG_primases"/>
    <property type="match status" value="1"/>
</dbReference>
<reference evidence="17 18" key="1">
    <citation type="journal article" date="2009" name="Stand. Genomic Sci.">
        <title>Complete genome sequence of Rhodothermus marinus type strain (R-10).</title>
        <authorList>
            <person name="Nolan M."/>
            <person name="Tindall B.J."/>
            <person name="Pomrenke H."/>
            <person name="Lapidus A."/>
            <person name="Copeland A."/>
            <person name="Glavina Del Rio T."/>
            <person name="Lucas S."/>
            <person name="Chen F."/>
            <person name="Tice H."/>
            <person name="Cheng J.F."/>
            <person name="Saunders E."/>
            <person name="Han C."/>
            <person name="Bruce D."/>
            <person name="Goodwin L."/>
            <person name="Chain P."/>
            <person name="Pitluck S."/>
            <person name="Ovchinikova G."/>
            <person name="Pati A."/>
            <person name="Ivanova N."/>
            <person name="Mavromatis K."/>
            <person name="Chen A."/>
            <person name="Palaniappan K."/>
            <person name="Land M."/>
            <person name="Hauser L."/>
            <person name="Chang Y.J."/>
            <person name="Jeffries C.D."/>
            <person name="Brettin T."/>
            <person name="Goker M."/>
            <person name="Bristow J."/>
            <person name="Eisen J.A."/>
            <person name="Markowitz V."/>
            <person name="Hugenholtz P."/>
            <person name="Kyrpides N.C."/>
            <person name="Klenk H.P."/>
            <person name="Detter J.C."/>
        </authorList>
    </citation>
    <scope>NUCLEOTIDE SEQUENCE [LARGE SCALE GENOMIC DNA]</scope>
    <source>
        <strain evidence="18">ATCC 43812 / DSM 4252 / R-10</strain>
    </source>
</reference>
<evidence type="ECO:0000259" key="16">
    <source>
        <dbReference type="PROSITE" id="PS50880"/>
    </source>
</evidence>
<dbReference type="InterPro" id="IPR019475">
    <property type="entry name" value="DNA_primase_DnaB-bd"/>
</dbReference>
<dbReference type="Proteomes" id="UP000002221">
    <property type="component" value="Chromosome"/>
</dbReference>
<keyword evidence="9" id="KW-0460">Magnesium</keyword>
<evidence type="ECO:0000313" key="18">
    <source>
        <dbReference type="Proteomes" id="UP000002221"/>
    </source>
</evidence>
<keyword evidence="7 12" id="KW-0863">Zinc-finger</keyword>
<dbReference type="Pfam" id="PF10410">
    <property type="entry name" value="DnaB_bind"/>
    <property type="match status" value="1"/>
</dbReference>
<comment type="domain">
    <text evidence="12">Contains an N-terminal zinc-binding domain, a central core domain that contains the primase activity, and a C-terminal DnaB-binding domain.</text>
</comment>
<comment type="function">
    <text evidence="12 13">RNA polymerase that catalyzes the synthesis of short RNA molecules used as primers for DNA polymerase during DNA replication.</text>
</comment>
<dbReference type="PROSITE" id="PS50880">
    <property type="entry name" value="TOPRIM"/>
    <property type="match status" value="1"/>
</dbReference>
<dbReference type="EC" id="2.7.7.101" evidence="12"/>
<feature type="compositionally biased region" description="Pro residues" evidence="15">
    <location>
        <begin position="436"/>
        <end position="450"/>
    </location>
</feature>
<keyword evidence="5 12" id="KW-0235">DNA replication</keyword>
<evidence type="ECO:0000256" key="2">
    <source>
        <dbReference type="ARBA" id="ARBA00022515"/>
    </source>
</evidence>
<dbReference type="HOGENOM" id="CLU_013501_3_3_10"/>
<dbReference type="OrthoDB" id="9803773at2"/>
<dbReference type="Gene3D" id="3.90.980.10">
    <property type="entry name" value="DNA primase, catalytic core, N-terminal domain"/>
    <property type="match status" value="1"/>
</dbReference>
<dbReference type="InterPro" id="IPR006295">
    <property type="entry name" value="DNA_primase_DnaG"/>
</dbReference>
<dbReference type="InterPro" id="IPR050219">
    <property type="entry name" value="DnaG_primase"/>
</dbReference>
<dbReference type="GO" id="GO:1990077">
    <property type="term" value="C:primosome complex"/>
    <property type="evidence" value="ECO:0007669"/>
    <property type="project" value="UniProtKB-KW"/>
</dbReference>
<dbReference type="EMBL" id="CP001807">
    <property type="protein sequence ID" value="ACY47871.1"/>
    <property type="molecule type" value="Genomic_DNA"/>
</dbReference>
<evidence type="ECO:0000256" key="11">
    <source>
        <dbReference type="ARBA" id="ARBA00023163"/>
    </source>
</evidence>